<evidence type="ECO:0000256" key="5">
    <source>
        <dbReference type="ARBA" id="ARBA00022741"/>
    </source>
</evidence>
<evidence type="ECO:0000256" key="7">
    <source>
        <dbReference type="ARBA" id="ARBA00022840"/>
    </source>
</evidence>
<evidence type="ECO:0000256" key="2">
    <source>
        <dbReference type="ARBA" id="ARBA00008608"/>
    </source>
</evidence>
<evidence type="ECO:0000259" key="14">
    <source>
        <dbReference type="Pfam" id="PF22689"/>
    </source>
</evidence>
<dbReference type="UniPathway" id="UPA00074">
    <property type="reaction ID" value="UER00128"/>
</dbReference>
<evidence type="ECO:0000256" key="1">
    <source>
        <dbReference type="ARBA" id="ARBA00004920"/>
    </source>
</evidence>
<dbReference type="PROSITE" id="PS51273">
    <property type="entry name" value="GATASE_TYPE_1"/>
    <property type="match status" value="1"/>
</dbReference>
<comment type="similarity">
    <text evidence="2">In the N-terminal section; belongs to the FGAMS family.</text>
</comment>
<evidence type="ECO:0000256" key="9">
    <source>
        <dbReference type="ARBA" id="ARBA00029823"/>
    </source>
</evidence>
<dbReference type="PANTHER" id="PTHR10099:SF1">
    <property type="entry name" value="PHOSPHORIBOSYLFORMYLGLYCINAMIDINE SYNTHASE"/>
    <property type="match status" value="1"/>
</dbReference>
<accession>A0A481YY52</accession>
<dbReference type="Pfam" id="PF13507">
    <property type="entry name" value="GATase_5"/>
    <property type="match status" value="1"/>
</dbReference>
<proteinExistence type="inferred from homology"/>
<keyword evidence="7" id="KW-0067">ATP-binding</keyword>
<dbReference type="Gene3D" id="3.40.50.880">
    <property type="match status" value="1"/>
</dbReference>
<dbReference type="Gene3D" id="3.30.1330.10">
    <property type="entry name" value="PurM-like, N-terminal domain"/>
    <property type="match status" value="2"/>
</dbReference>
<dbReference type="Pfam" id="PF22689">
    <property type="entry name" value="FGAR-AT_PurM_N-like"/>
    <property type="match status" value="1"/>
</dbReference>
<dbReference type="SUPFAM" id="SSF82697">
    <property type="entry name" value="PurS-like"/>
    <property type="match status" value="1"/>
</dbReference>
<feature type="domain" description="Phosphoribosylformylglycinamidine synthase N-terminal" evidence="13">
    <location>
        <begin position="17"/>
        <end position="96"/>
    </location>
</feature>
<feature type="domain" description="PurM-like N-terminal" evidence="11">
    <location>
        <begin position="252"/>
        <end position="335"/>
    </location>
</feature>
<dbReference type="GO" id="GO:0006189">
    <property type="term" value="P:'de novo' IMP biosynthetic process"/>
    <property type="evidence" value="ECO:0007669"/>
    <property type="project" value="UniProtKB-UniPathway"/>
</dbReference>
<dbReference type="EMBL" id="MK500377">
    <property type="protein sequence ID" value="QBK88182.1"/>
    <property type="molecule type" value="Genomic_DNA"/>
</dbReference>
<dbReference type="Gene3D" id="1.10.8.750">
    <property type="entry name" value="Phosphoribosylformylglycinamidine synthase, linker domain"/>
    <property type="match status" value="1"/>
</dbReference>
<dbReference type="SMART" id="SM01211">
    <property type="entry name" value="GATase_5"/>
    <property type="match status" value="1"/>
</dbReference>
<dbReference type="InterPro" id="IPR010918">
    <property type="entry name" value="PurM-like_C_dom"/>
</dbReference>
<dbReference type="Gene3D" id="3.90.650.10">
    <property type="entry name" value="PurM-like C-terminal domain"/>
    <property type="match status" value="2"/>
</dbReference>
<evidence type="ECO:0000259" key="12">
    <source>
        <dbReference type="Pfam" id="PF02769"/>
    </source>
</evidence>
<evidence type="ECO:0000259" key="11">
    <source>
        <dbReference type="Pfam" id="PF00586"/>
    </source>
</evidence>
<keyword evidence="4" id="KW-0436">Ligase</keyword>
<keyword evidence="5" id="KW-0547">Nucleotide-binding</keyword>
<keyword evidence="8 15" id="KW-0315">Glutamine amidotransferase</keyword>
<keyword evidence="15" id="KW-0808">Transferase</keyword>
<dbReference type="SUPFAM" id="SSF52317">
    <property type="entry name" value="Class I glutamine amidotransferase-like"/>
    <property type="match status" value="1"/>
</dbReference>
<dbReference type="InterPro" id="IPR036676">
    <property type="entry name" value="PurM-like_C_sf"/>
</dbReference>
<gene>
    <name evidence="15" type="ORF">LCMAC202_05440</name>
</gene>
<dbReference type="InterPro" id="IPR036604">
    <property type="entry name" value="PurS-like_sf"/>
</dbReference>
<dbReference type="CDD" id="cd02204">
    <property type="entry name" value="PurL_repeat2"/>
    <property type="match status" value="1"/>
</dbReference>
<dbReference type="GO" id="GO:0004642">
    <property type="term" value="F:phosphoribosylformylglycinamidine synthase activity"/>
    <property type="evidence" value="ECO:0007669"/>
    <property type="project" value="UniProtKB-EC"/>
</dbReference>
<dbReference type="Pfam" id="PF18076">
    <property type="entry name" value="FGAR-AT_N"/>
    <property type="match status" value="1"/>
</dbReference>
<dbReference type="InterPro" id="IPR010073">
    <property type="entry name" value="PurL_large"/>
</dbReference>
<evidence type="ECO:0000256" key="8">
    <source>
        <dbReference type="ARBA" id="ARBA00022962"/>
    </source>
</evidence>
<dbReference type="InterPro" id="IPR036921">
    <property type="entry name" value="PurM-like_N_sf"/>
</dbReference>
<dbReference type="InterPro" id="IPR055181">
    <property type="entry name" value="FGAR-AT_PurM_N-like"/>
</dbReference>
<dbReference type="GO" id="GO:0046872">
    <property type="term" value="F:metal ion binding"/>
    <property type="evidence" value="ECO:0007669"/>
    <property type="project" value="UniProtKB-KW"/>
</dbReference>
<dbReference type="Pfam" id="PF00586">
    <property type="entry name" value="AIRS"/>
    <property type="match status" value="1"/>
</dbReference>
<protein>
    <recommendedName>
        <fullName evidence="3">phosphoribosylformylglycinamidine synthase</fullName>
        <ecNumber evidence="3">6.3.5.3</ecNumber>
    </recommendedName>
    <alternativeName>
        <fullName evidence="10">Formylglycinamide ribonucleotide amidotransferase</fullName>
    </alternativeName>
    <alternativeName>
        <fullName evidence="9">Formylglycinamide ribotide amidotransferase</fullName>
    </alternativeName>
</protein>
<feature type="domain" description="PurM-like C-terminal" evidence="12">
    <location>
        <begin position="747"/>
        <end position="881"/>
    </location>
</feature>
<dbReference type="NCBIfam" id="TIGR01735">
    <property type="entry name" value="FGAM_synt"/>
    <property type="match status" value="1"/>
</dbReference>
<dbReference type="CDD" id="cd01740">
    <property type="entry name" value="GATase1_FGAR_AT"/>
    <property type="match status" value="1"/>
</dbReference>
<evidence type="ECO:0000313" key="15">
    <source>
        <dbReference type="EMBL" id="QBK88182.1"/>
    </source>
</evidence>
<dbReference type="InterPro" id="IPR029062">
    <property type="entry name" value="Class_I_gatase-like"/>
</dbReference>
<keyword evidence="6" id="KW-0658">Purine biosynthesis</keyword>
<feature type="domain" description="PurM-like C-terminal" evidence="12">
    <location>
        <begin position="366"/>
        <end position="517"/>
    </location>
</feature>
<feature type="domain" description="FGAR-AT PurM N-terminal-like" evidence="14">
    <location>
        <begin position="575"/>
        <end position="729"/>
    </location>
</feature>
<evidence type="ECO:0000256" key="4">
    <source>
        <dbReference type="ARBA" id="ARBA00022598"/>
    </source>
</evidence>
<dbReference type="PANTHER" id="PTHR10099">
    <property type="entry name" value="PHOSPHORIBOSYLFORMYLGLYCINAMIDINE SYNTHASE"/>
    <property type="match status" value="1"/>
</dbReference>
<comment type="pathway">
    <text evidence="1">Purine metabolism; IMP biosynthesis via de novo pathway; 5-amino-1-(5-phospho-D-ribosyl)imidazole from N(2)-formyl-N(1)-(5-phospho-D-ribosyl)glycinamide: step 1/2.</text>
</comment>
<dbReference type="EC" id="6.3.5.3" evidence="3"/>
<dbReference type="SUPFAM" id="SSF56042">
    <property type="entry name" value="PurM C-terminal domain-like"/>
    <property type="match status" value="2"/>
</dbReference>
<evidence type="ECO:0000256" key="3">
    <source>
        <dbReference type="ARBA" id="ARBA00012747"/>
    </source>
</evidence>
<organism evidence="15">
    <name type="scientific">Marseillevirus LCMAC202</name>
    <dbReference type="NCBI Taxonomy" id="2506606"/>
    <lineage>
        <taxon>Viruses</taxon>
        <taxon>Varidnaviria</taxon>
        <taxon>Bamfordvirae</taxon>
        <taxon>Nucleocytoviricota</taxon>
        <taxon>Megaviricetes</taxon>
        <taxon>Pimascovirales</taxon>
        <taxon>Pimascovirales incertae sedis</taxon>
        <taxon>Marseilleviridae</taxon>
    </lineage>
</organism>
<dbReference type="SUPFAM" id="SSF109736">
    <property type="entry name" value="FGAM synthase PurL, linker domain"/>
    <property type="match status" value="1"/>
</dbReference>
<name>A0A481YY52_9VIRU</name>
<dbReference type="NCBIfam" id="NF003672">
    <property type="entry name" value="PRK05297.1"/>
    <property type="match status" value="1"/>
</dbReference>
<sequence>MAFIHYYLPLDECSELCYYIEYFGTSPPSDKVDLDRLKQVLGDLRDKSTLTVDPADIFEIGPKMSFHTSWCSNALSILHKCGLTNVARIEKSYRIIGHKPAFDPMTEEAYPKPLESFNVNVEPEPVYSVKIEDIPRFNSIYNLGWDQDDIQFYSSLFTERDPTNVELIDIAQSNSEHSRHNFFSGTHIIDGRQKAETLFQLIKKTLLPNTNSKLAFCDNASAINGYNVQEIVPSNVGVSSIYIRRETIYHPTFTAETHNFPTGIAPFPGAATGVGGRIRDTIAIGRGGKITAGTAGYCVASQELLIQASNGASDYGNKIGEPIIQGFTRFFDQYIGDVRWAWIKPIMFSGGVGIVADRDLKKGTPEEGLAIVRIGGPAYRIGVGGSTASSQHQNQQHQNLSAVQRGDPEMGNRVCNVIRALTEDDRNPIISIHDQGAGGTANVTKEIVYPIGGIVDIRNITTGDPTLTTVEKWIAEYQEQVTTLIHPRDLPRVWEVATRENVDAVVFGYTSMDGLIRVRDDSGEPVNLDLTKIFKPPKKTYTDRHIVRVCLPPVLPNVDFEHALYDVFRLESVGSKRFLTNKVDRSVTGLIVQQQCVGPLHTPISDYAMVAHSYFSDTGTATSIGEQPLKSFIDPRRSGQLAVIEMLTNLMWVKISNLKDIKCSVNWMWPAKLPGENAAIYDCMQGLSDYMTALGISADGGKDSVSMYTRQNESTIIKSPRSVVVSAYVTVPDIHVCITTELKGNSVLLHIPTDIRDSLGGSALFQAFKHEGGEINVTPAVYLKKIFMCIQQCISKQLITAGHDISDGGLITCILEMAIAGDLGMTIETKTTSEAMSYYFSETPGVVIEVPKEKIVTVKRYLTKIDIGYVILGETRANRRVIIRNNSECLIDRSIGELRGWWEQTSQEYEATQTSAVHATAEWEFLTKKTFPRWIPVCTQIANETQQIGNQPRVAVLRDEGSNGSREMAAAFSSAGFEVWDITMTDLLTEPRLLDRFRGLAFVGGFTYADVFGAGTGWAAQIKHHPGIAQAFTRFKEREDTFSFGVCNGCQLMSQLGWVPSCKFKKNLSKRFESRLSTVRMTENSSIMLKGLDMTTFGVWVAHTEGRFVGKVPTKCIVMQYIDYNYKPTEEYPLNPSGSANGICGICSPDGRHLAMMPHPERCWLTWQMPWVPEWWQEKYTPWFKMFVNAYEWCKQ</sequence>
<evidence type="ECO:0000256" key="10">
    <source>
        <dbReference type="ARBA" id="ARBA00032632"/>
    </source>
</evidence>
<evidence type="ECO:0000259" key="13">
    <source>
        <dbReference type="Pfam" id="PF18076"/>
    </source>
</evidence>
<dbReference type="SUPFAM" id="SSF55326">
    <property type="entry name" value="PurM N-terminal domain-like"/>
    <property type="match status" value="2"/>
</dbReference>
<dbReference type="GO" id="GO:0016740">
    <property type="term" value="F:transferase activity"/>
    <property type="evidence" value="ECO:0007669"/>
    <property type="project" value="UniProtKB-KW"/>
</dbReference>
<dbReference type="Pfam" id="PF02769">
    <property type="entry name" value="AIRS_C"/>
    <property type="match status" value="2"/>
</dbReference>
<dbReference type="InterPro" id="IPR016188">
    <property type="entry name" value="PurM-like_N"/>
</dbReference>
<dbReference type="InterPro" id="IPR040707">
    <property type="entry name" value="FGAR-AT_N"/>
</dbReference>
<reference evidence="15" key="1">
    <citation type="journal article" date="2019" name="MBio">
        <title>Virus Genomes from Deep Sea Sediments Expand the Ocean Megavirome and Support Independent Origins of Viral Gigantism.</title>
        <authorList>
            <person name="Backstrom D."/>
            <person name="Yutin N."/>
            <person name="Jorgensen S.L."/>
            <person name="Dharamshi J."/>
            <person name="Homa F."/>
            <person name="Zaremba-Niedwiedzka K."/>
            <person name="Spang A."/>
            <person name="Wolf Y.I."/>
            <person name="Koonin E.V."/>
            <person name="Ettema T.J."/>
        </authorList>
    </citation>
    <scope>NUCLEOTIDE SEQUENCE</scope>
</reference>
<evidence type="ECO:0000256" key="6">
    <source>
        <dbReference type="ARBA" id="ARBA00022755"/>
    </source>
</evidence>
<dbReference type="GO" id="GO:0005524">
    <property type="term" value="F:ATP binding"/>
    <property type="evidence" value="ECO:0007669"/>
    <property type="project" value="UniProtKB-KW"/>
</dbReference>